<dbReference type="Gene3D" id="3.80.10.10">
    <property type="entry name" value="Ribonuclease Inhibitor"/>
    <property type="match status" value="3"/>
</dbReference>
<evidence type="ECO:0000256" key="23">
    <source>
        <dbReference type="SAM" id="SignalP"/>
    </source>
</evidence>
<dbReference type="PANTHER" id="PTHR48056">
    <property type="entry name" value="LRR RECEPTOR-LIKE SERINE/THREONINE-PROTEIN KINASE-RELATED"/>
    <property type="match status" value="1"/>
</dbReference>
<dbReference type="GO" id="GO:0004674">
    <property type="term" value="F:protein serine/threonine kinase activity"/>
    <property type="evidence" value="ECO:0007669"/>
    <property type="project" value="UniProtKB-KW"/>
</dbReference>
<dbReference type="AlphaFoldDB" id="A0A835V999"/>
<dbReference type="InterPro" id="IPR000719">
    <property type="entry name" value="Prot_kinase_dom"/>
</dbReference>
<dbReference type="FunFam" id="1.10.510.10:FF:000309">
    <property type="entry name" value="Leucine-rich repeat receptor-like protein kinase"/>
    <property type="match status" value="1"/>
</dbReference>
<keyword evidence="12 21" id="KW-0547">Nucleotide-binding</keyword>
<evidence type="ECO:0000256" key="8">
    <source>
        <dbReference type="ARBA" id="ARBA00022679"/>
    </source>
</evidence>
<comment type="catalytic activity">
    <reaction evidence="19">
        <text>L-threonyl-[protein] + ATP = O-phospho-L-threonyl-[protein] + ADP + H(+)</text>
        <dbReference type="Rhea" id="RHEA:46608"/>
        <dbReference type="Rhea" id="RHEA-COMP:11060"/>
        <dbReference type="Rhea" id="RHEA-COMP:11605"/>
        <dbReference type="ChEBI" id="CHEBI:15378"/>
        <dbReference type="ChEBI" id="CHEBI:30013"/>
        <dbReference type="ChEBI" id="CHEBI:30616"/>
        <dbReference type="ChEBI" id="CHEBI:61977"/>
        <dbReference type="ChEBI" id="CHEBI:456216"/>
        <dbReference type="EC" id="2.7.11.1"/>
    </reaction>
</comment>
<comment type="subcellular location">
    <subcellularLocation>
        <location evidence="1">Cell membrane</location>
        <topology evidence="1">Single-pass membrane protein</topology>
    </subcellularLocation>
</comment>
<comment type="catalytic activity">
    <reaction evidence="20">
        <text>L-seryl-[protein] + ATP = O-phospho-L-seryl-[protein] + ADP + H(+)</text>
        <dbReference type="Rhea" id="RHEA:17989"/>
        <dbReference type="Rhea" id="RHEA-COMP:9863"/>
        <dbReference type="Rhea" id="RHEA-COMP:11604"/>
        <dbReference type="ChEBI" id="CHEBI:15378"/>
        <dbReference type="ChEBI" id="CHEBI:29999"/>
        <dbReference type="ChEBI" id="CHEBI:30616"/>
        <dbReference type="ChEBI" id="CHEBI:83421"/>
        <dbReference type="ChEBI" id="CHEBI:456216"/>
        <dbReference type="EC" id="2.7.11.1"/>
    </reaction>
</comment>
<dbReference type="SMART" id="SM00220">
    <property type="entry name" value="S_TKc"/>
    <property type="match status" value="1"/>
</dbReference>
<keyword evidence="17" id="KW-0675">Receptor</keyword>
<feature type="domain" description="Protein kinase" evidence="24">
    <location>
        <begin position="760"/>
        <end position="1038"/>
    </location>
</feature>
<dbReference type="Gene3D" id="3.30.200.20">
    <property type="entry name" value="Phosphorylase Kinase, domain 1"/>
    <property type="match status" value="1"/>
</dbReference>
<gene>
    <name evidence="25" type="ORF">HPP92_007055</name>
</gene>
<dbReference type="SUPFAM" id="SSF56112">
    <property type="entry name" value="Protein kinase-like (PK-like)"/>
    <property type="match status" value="1"/>
</dbReference>
<evidence type="ECO:0000256" key="13">
    <source>
        <dbReference type="ARBA" id="ARBA00022777"/>
    </source>
</evidence>
<dbReference type="SUPFAM" id="SSF52047">
    <property type="entry name" value="RNI-like"/>
    <property type="match status" value="1"/>
</dbReference>
<dbReference type="Pfam" id="PF13855">
    <property type="entry name" value="LRR_8"/>
    <property type="match status" value="2"/>
</dbReference>
<dbReference type="OrthoDB" id="676979at2759"/>
<dbReference type="FunFam" id="3.80.10.10:FF:000213">
    <property type="entry name" value="Tyrosine-sulfated glycopeptide receptor 1"/>
    <property type="match status" value="1"/>
</dbReference>
<evidence type="ECO:0000259" key="24">
    <source>
        <dbReference type="PROSITE" id="PS50011"/>
    </source>
</evidence>
<dbReference type="GO" id="GO:0005886">
    <property type="term" value="C:plasma membrane"/>
    <property type="evidence" value="ECO:0007669"/>
    <property type="project" value="UniProtKB-SubCell"/>
</dbReference>
<keyword evidence="11" id="KW-0677">Repeat</keyword>
<evidence type="ECO:0000256" key="12">
    <source>
        <dbReference type="ARBA" id="ARBA00022741"/>
    </source>
</evidence>
<keyword evidence="9 22" id="KW-0812">Transmembrane</keyword>
<evidence type="ECO:0000256" key="15">
    <source>
        <dbReference type="ARBA" id="ARBA00022989"/>
    </source>
</evidence>
<dbReference type="PROSITE" id="PS51450">
    <property type="entry name" value="LRR"/>
    <property type="match status" value="1"/>
</dbReference>
<evidence type="ECO:0000256" key="9">
    <source>
        <dbReference type="ARBA" id="ARBA00022692"/>
    </source>
</evidence>
<dbReference type="Pfam" id="PF00560">
    <property type="entry name" value="LRR_1"/>
    <property type="match status" value="6"/>
</dbReference>
<comment type="similarity">
    <text evidence="3">Belongs to the RLP family.</text>
</comment>
<dbReference type="InterPro" id="IPR050647">
    <property type="entry name" value="Plant_LRR-RLKs"/>
</dbReference>
<keyword evidence="5" id="KW-1003">Cell membrane</keyword>
<evidence type="ECO:0000313" key="26">
    <source>
        <dbReference type="Proteomes" id="UP000639772"/>
    </source>
</evidence>
<feature type="signal peptide" evidence="23">
    <location>
        <begin position="1"/>
        <end position="27"/>
    </location>
</feature>
<dbReference type="SUPFAM" id="SSF52058">
    <property type="entry name" value="L domain-like"/>
    <property type="match status" value="2"/>
</dbReference>
<keyword evidence="7" id="KW-0433">Leucine-rich repeat</keyword>
<keyword evidence="8" id="KW-0808">Transferase</keyword>
<dbReference type="EC" id="2.7.11.1" evidence="4"/>
<dbReference type="InterPro" id="IPR011009">
    <property type="entry name" value="Kinase-like_dom_sf"/>
</dbReference>
<evidence type="ECO:0000256" key="7">
    <source>
        <dbReference type="ARBA" id="ARBA00022614"/>
    </source>
</evidence>
<proteinExistence type="inferred from homology"/>
<evidence type="ECO:0000256" key="14">
    <source>
        <dbReference type="ARBA" id="ARBA00022840"/>
    </source>
</evidence>
<dbReference type="GO" id="GO:0033612">
    <property type="term" value="F:receptor serine/threonine kinase binding"/>
    <property type="evidence" value="ECO:0007669"/>
    <property type="project" value="TreeGrafter"/>
</dbReference>
<evidence type="ECO:0000256" key="17">
    <source>
        <dbReference type="ARBA" id="ARBA00023170"/>
    </source>
</evidence>
<evidence type="ECO:0000256" key="19">
    <source>
        <dbReference type="ARBA" id="ARBA00047899"/>
    </source>
</evidence>
<keyword evidence="6" id="KW-0723">Serine/threonine-protein kinase</keyword>
<comment type="similarity">
    <text evidence="2">Belongs to the protein kinase superfamily. Ser/Thr protein kinase family.</text>
</comment>
<dbReference type="SMART" id="SM00369">
    <property type="entry name" value="LRR_TYP"/>
    <property type="match status" value="8"/>
</dbReference>
<evidence type="ECO:0000256" key="16">
    <source>
        <dbReference type="ARBA" id="ARBA00023136"/>
    </source>
</evidence>
<dbReference type="PROSITE" id="PS50011">
    <property type="entry name" value="PROTEIN_KINASE_DOM"/>
    <property type="match status" value="1"/>
</dbReference>
<dbReference type="InterPro" id="IPR001611">
    <property type="entry name" value="Leu-rich_rpt"/>
</dbReference>
<keyword evidence="15 22" id="KW-1133">Transmembrane helix</keyword>
<dbReference type="InterPro" id="IPR032675">
    <property type="entry name" value="LRR_dom_sf"/>
</dbReference>
<name>A0A835V999_VANPL</name>
<dbReference type="InterPro" id="IPR017441">
    <property type="entry name" value="Protein_kinase_ATP_BS"/>
</dbReference>
<dbReference type="PROSITE" id="PS00108">
    <property type="entry name" value="PROTEIN_KINASE_ST"/>
    <property type="match status" value="1"/>
</dbReference>
<protein>
    <recommendedName>
        <fullName evidence="4">non-specific serine/threonine protein kinase</fullName>
        <ecNumber evidence="4">2.7.11.1</ecNumber>
    </recommendedName>
</protein>
<keyword evidence="10 23" id="KW-0732">Signal</keyword>
<evidence type="ECO:0000256" key="18">
    <source>
        <dbReference type="ARBA" id="ARBA00023180"/>
    </source>
</evidence>
<evidence type="ECO:0000256" key="20">
    <source>
        <dbReference type="ARBA" id="ARBA00048679"/>
    </source>
</evidence>
<evidence type="ECO:0000256" key="5">
    <source>
        <dbReference type="ARBA" id="ARBA00022475"/>
    </source>
</evidence>
<dbReference type="SMART" id="SM00365">
    <property type="entry name" value="LRR_SD22"/>
    <property type="match status" value="6"/>
</dbReference>
<evidence type="ECO:0000256" key="2">
    <source>
        <dbReference type="ARBA" id="ARBA00008684"/>
    </source>
</evidence>
<dbReference type="InterPro" id="IPR003591">
    <property type="entry name" value="Leu-rich_rpt_typical-subtyp"/>
</dbReference>
<dbReference type="EMBL" id="JADCNM010000003">
    <property type="protein sequence ID" value="KAG0490192.1"/>
    <property type="molecule type" value="Genomic_DNA"/>
</dbReference>
<sequence>MQIGSCGSQRMHAWCLWLVFFFVLLQARVQSQQACHGGDLSALNHFANGLVPIRGWSAEGSSNCCSWEGVKCGPQSTSGRRVVGLDLSNKSLSGPISGSLAYLDQLISLNLSQNSLKGTVPSGLLKLQKLKFLDLSSNELYGPIPVNTSLTSIQALNISRNKFNGNQPTLPESKNLVLFDISYNLFSGSINTAICNTSPGVQFLNFSMNLFAGEFPEGFGNCSSARELFLGMNEISGSLPEDIFTLSSLSKLYIQENQISGSMSERISNLSNLLELDLSYNKFSGNLPTVLGSLNKLQYLCAQSNRLSGGLPSSLSNLSRIAVLNLRNNSLSGKINVNCTTMARLNSLDLASNSFDGPIPQNLSNCLELQTLNLASNRFVGEVPHSFTKLVSLSYLSLSRNLLSNLSKTLEVLQHCPNLTTLVLTKNFNDDEEIPSEGIQGFLNIEVLAIPNCGLSGSIPSWLKNCTNLKVLDLSWNNLSGVIPQWIGDLSYLFYLDLSNNSLSGELPDGLAQMKGLRSKVNLHQPKSLSDFPFFIKTNTTGKGLQYNQVSSFPSSLILSNNMFIGSIPKGLGNLTALHRLDLSTNRFSGTIPEELSCMLSLELLDLSHNNLTGSIPSALTKLTFLSQFSVAFNNLVGVIPTLGQFSTFSPTDFEGNPGLCYSHSPCATLVLKNPYQQKRNKGLIIGMTIGIGLGTVLLLSIVYFFVSRTHSRRVEERFKQVADSGDHLDNADSKLVILFQNKDKQEISIGDIIKATGGFDQANIIGCGGFGLVYKALLPGGCRVAIKRLSGDYGQMDREFQAEVETLSRAQHENLVLLQGYCKIGNDRLLIYSYMDNGSLDYWLHEKIDGGSALDWRTRLRIAQGAARGLVYLHQSCQPHILHRDIKSSNILLDGNFEAHLADFGLARLILPYNTHVTTDLVGTLGYIPPEYGQSSVATYKGDVYSFGVVLLELLTGMRPMDMSKQKDCRDLISWVLQMREEEREAEVFDRFIYSNEHAVQMMKMLDVACFCLNDSPKNRPTSQQLVSWLDAIGHQE</sequence>
<dbReference type="Proteomes" id="UP000639772">
    <property type="component" value="Chromosome 3"/>
</dbReference>
<feature type="chain" id="PRO_5032507182" description="non-specific serine/threonine protein kinase" evidence="23">
    <location>
        <begin position="28"/>
        <end position="1038"/>
    </location>
</feature>
<dbReference type="InterPro" id="IPR013210">
    <property type="entry name" value="LRR_N_plant-typ"/>
</dbReference>
<keyword evidence="14 21" id="KW-0067">ATP-binding</keyword>
<comment type="caution">
    <text evidence="25">The sequence shown here is derived from an EMBL/GenBank/DDBJ whole genome shotgun (WGS) entry which is preliminary data.</text>
</comment>
<accession>A0A835V999</accession>
<feature type="transmembrane region" description="Helical" evidence="22">
    <location>
        <begin position="684"/>
        <end position="707"/>
    </location>
</feature>
<evidence type="ECO:0000256" key="22">
    <source>
        <dbReference type="SAM" id="Phobius"/>
    </source>
</evidence>
<evidence type="ECO:0000256" key="21">
    <source>
        <dbReference type="PROSITE-ProRule" id="PRU10141"/>
    </source>
</evidence>
<evidence type="ECO:0000256" key="10">
    <source>
        <dbReference type="ARBA" id="ARBA00022729"/>
    </source>
</evidence>
<evidence type="ECO:0000313" key="25">
    <source>
        <dbReference type="EMBL" id="KAG0490192.1"/>
    </source>
</evidence>
<reference evidence="25 26" key="1">
    <citation type="journal article" date="2020" name="Nat. Food">
        <title>A phased Vanilla planifolia genome enables genetic improvement of flavour and production.</title>
        <authorList>
            <person name="Hasing T."/>
            <person name="Tang H."/>
            <person name="Brym M."/>
            <person name="Khazi F."/>
            <person name="Huang T."/>
            <person name="Chambers A.H."/>
        </authorList>
    </citation>
    <scope>NUCLEOTIDE SEQUENCE [LARGE SCALE GENOMIC DNA]</scope>
    <source>
        <tissue evidence="25">Leaf</tissue>
    </source>
</reference>
<organism evidence="25 26">
    <name type="scientific">Vanilla planifolia</name>
    <name type="common">Vanilla</name>
    <dbReference type="NCBI Taxonomy" id="51239"/>
    <lineage>
        <taxon>Eukaryota</taxon>
        <taxon>Viridiplantae</taxon>
        <taxon>Streptophyta</taxon>
        <taxon>Embryophyta</taxon>
        <taxon>Tracheophyta</taxon>
        <taxon>Spermatophyta</taxon>
        <taxon>Magnoliopsida</taxon>
        <taxon>Liliopsida</taxon>
        <taxon>Asparagales</taxon>
        <taxon>Orchidaceae</taxon>
        <taxon>Vanilloideae</taxon>
        <taxon>Vanilleae</taxon>
        <taxon>Vanilla</taxon>
    </lineage>
</organism>
<evidence type="ECO:0000256" key="6">
    <source>
        <dbReference type="ARBA" id="ARBA00022527"/>
    </source>
</evidence>
<dbReference type="InterPro" id="IPR008271">
    <property type="entry name" value="Ser/Thr_kinase_AS"/>
</dbReference>
<dbReference type="FunFam" id="3.80.10.10:FF:000383">
    <property type="entry name" value="Leucine-rich repeat receptor protein kinase EMS1"/>
    <property type="match status" value="1"/>
</dbReference>
<evidence type="ECO:0000256" key="11">
    <source>
        <dbReference type="ARBA" id="ARBA00022737"/>
    </source>
</evidence>
<evidence type="ECO:0000256" key="3">
    <source>
        <dbReference type="ARBA" id="ARBA00009592"/>
    </source>
</evidence>
<dbReference type="PRINTS" id="PR00019">
    <property type="entry name" value="LEURICHRPT"/>
</dbReference>
<dbReference type="FunFam" id="3.80.10.10:FF:000129">
    <property type="entry name" value="Leucine-rich repeat receptor-like kinase"/>
    <property type="match status" value="1"/>
</dbReference>
<dbReference type="Pfam" id="PF08263">
    <property type="entry name" value="LRRNT_2"/>
    <property type="match status" value="1"/>
</dbReference>
<dbReference type="PROSITE" id="PS00107">
    <property type="entry name" value="PROTEIN_KINASE_ATP"/>
    <property type="match status" value="1"/>
</dbReference>
<dbReference type="Pfam" id="PF00069">
    <property type="entry name" value="Pkinase"/>
    <property type="match status" value="1"/>
</dbReference>
<evidence type="ECO:0000256" key="4">
    <source>
        <dbReference type="ARBA" id="ARBA00012513"/>
    </source>
</evidence>
<feature type="binding site" evidence="21">
    <location>
        <position position="788"/>
    </location>
    <ligand>
        <name>ATP</name>
        <dbReference type="ChEBI" id="CHEBI:30616"/>
    </ligand>
</feature>
<keyword evidence="18" id="KW-0325">Glycoprotein</keyword>
<dbReference type="PANTHER" id="PTHR48056:SF18">
    <property type="entry name" value="NON-SPECIFIC SERINE_THREONINE PROTEIN KINASE"/>
    <property type="match status" value="1"/>
</dbReference>
<evidence type="ECO:0000256" key="1">
    <source>
        <dbReference type="ARBA" id="ARBA00004162"/>
    </source>
</evidence>
<dbReference type="GO" id="GO:0005524">
    <property type="term" value="F:ATP binding"/>
    <property type="evidence" value="ECO:0007669"/>
    <property type="project" value="UniProtKB-UniRule"/>
</dbReference>
<keyword evidence="16 22" id="KW-0472">Membrane</keyword>
<dbReference type="Gene3D" id="1.10.510.10">
    <property type="entry name" value="Transferase(Phosphotransferase) domain 1"/>
    <property type="match status" value="1"/>
</dbReference>
<keyword evidence="13" id="KW-0418">Kinase</keyword>